<sequence>MYQRVTPKIFNKISNASSSKEAWAILVKMYGDGEKNKKDPRVGKCYEGLWEKISYQQVLDKILRTLPQLFDHVAVAIEESTNLDTMEIEELQHYLEA</sequence>
<evidence type="ECO:0000313" key="2">
    <source>
        <dbReference type="Proteomes" id="UP000257109"/>
    </source>
</evidence>
<keyword evidence="2" id="KW-1185">Reference proteome</keyword>
<dbReference type="AlphaFoldDB" id="A0A371GS15"/>
<evidence type="ECO:0000313" key="1">
    <source>
        <dbReference type="EMBL" id="RDX93286.1"/>
    </source>
</evidence>
<organism evidence="1 2">
    <name type="scientific">Mucuna pruriens</name>
    <name type="common">Velvet bean</name>
    <name type="synonym">Dolichos pruriens</name>
    <dbReference type="NCBI Taxonomy" id="157652"/>
    <lineage>
        <taxon>Eukaryota</taxon>
        <taxon>Viridiplantae</taxon>
        <taxon>Streptophyta</taxon>
        <taxon>Embryophyta</taxon>
        <taxon>Tracheophyta</taxon>
        <taxon>Spermatophyta</taxon>
        <taxon>Magnoliopsida</taxon>
        <taxon>eudicotyledons</taxon>
        <taxon>Gunneridae</taxon>
        <taxon>Pentapetalae</taxon>
        <taxon>rosids</taxon>
        <taxon>fabids</taxon>
        <taxon>Fabales</taxon>
        <taxon>Fabaceae</taxon>
        <taxon>Papilionoideae</taxon>
        <taxon>50 kb inversion clade</taxon>
        <taxon>NPAAA clade</taxon>
        <taxon>indigoferoid/millettioid clade</taxon>
        <taxon>Phaseoleae</taxon>
        <taxon>Mucuna</taxon>
    </lineage>
</organism>
<gene>
    <name evidence="1" type="ORF">CR513_24473</name>
</gene>
<dbReference type="Proteomes" id="UP000257109">
    <property type="component" value="Unassembled WGS sequence"/>
</dbReference>
<accession>A0A371GS15</accession>
<reference evidence="1" key="1">
    <citation type="submission" date="2018-05" db="EMBL/GenBank/DDBJ databases">
        <title>Draft genome of Mucuna pruriens seed.</title>
        <authorList>
            <person name="Nnadi N.E."/>
            <person name="Vos R."/>
            <person name="Hasami M.H."/>
            <person name="Devisetty U.K."/>
            <person name="Aguiy J.C."/>
        </authorList>
    </citation>
    <scope>NUCLEOTIDE SEQUENCE [LARGE SCALE GENOMIC DNA]</scope>
    <source>
        <strain evidence="1">JCA_2017</strain>
    </source>
</reference>
<name>A0A371GS15_MUCPR</name>
<dbReference type="OrthoDB" id="1429133at2759"/>
<protein>
    <submittedName>
        <fullName evidence="1">Uncharacterized protein</fullName>
    </submittedName>
</protein>
<proteinExistence type="predicted"/>
<comment type="caution">
    <text evidence="1">The sequence shown here is derived from an EMBL/GenBank/DDBJ whole genome shotgun (WGS) entry which is preliminary data.</text>
</comment>
<feature type="non-terminal residue" evidence="1">
    <location>
        <position position="1"/>
    </location>
</feature>
<dbReference type="EMBL" id="QJKJ01004649">
    <property type="protein sequence ID" value="RDX93286.1"/>
    <property type="molecule type" value="Genomic_DNA"/>
</dbReference>